<accession>A0A1F6VQI5</accession>
<comment type="caution">
    <text evidence="2">The sequence shown here is derived from an EMBL/GenBank/DDBJ whole genome shotgun (WGS) entry which is preliminary data.</text>
</comment>
<dbReference type="STRING" id="1801752.A3J61_01805"/>
<reference evidence="2 3" key="1">
    <citation type="journal article" date="2016" name="Nat. Commun.">
        <title>Thousands of microbial genomes shed light on interconnected biogeochemical processes in an aquifer system.</title>
        <authorList>
            <person name="Anantharaman K."/>
            <person name="Brown C.T."/>
            <person name="Hug L.A."/>
            <person name="Sharon I."/>
            <person name="Castelle C.J."/>
            <person name="Probst A.J."/>
            <person name="Thomas B.C."/>
            <person name="Singh A."/>
            <person name="Wilkins M.J."/>
            <person name="Karaoz U."/>
            <person name="Brodie E.L."/>
            <person name="Williams K.H."/>
            <person name="Hubbard S.S."/>
            <person name="Banfield J.F."/>
        </authorList>
    </citation>
    <scope>NUCLEOTIDE SEQUENCE [LARGE SCALE GENOMIC DNA]</scope>
</reference>
<keyword evidence="1" id="KW-0812">Transmembrane</keyword>
<evidence type="ECO:0000313" key="2">
    <source>
        <dbReference type="EMBL" id="OGI71836.1"/>
    </source>
</evidence>
<dbReference type="Proteomes" id="UP000179686">
    <property type="component" value="Unassembled WGS sequence"/>
</dbReference>
<keyword evidence="1" id="KW-1133">Transmembrane helix</keyword>
<dbReference type="EMBL" id="MFUC01000020">
    <property type="protein sequence ID" value="OGI71836.1"/>
    <property type="molecule type" value="Genomic_DNA"/>
</dbReference>
<feature type="transmembrane region" description="Helical" evidence="1">
    <location>
        <begin position="6"/>
        <end position="26"/>
    </location>
</feature>
<evidence type="ECO:0008006" key="4">
    <source>
        <dbReference type="Google" id="ProtNLM"/>
    </source>
</evidence>
<keyword evidence="1" id="KW-0472">Membrane</keyword>
<protein>
    <recommendedName>
        <fullName evidence="4">Thioredoxin domain-containing protein</fullName>
    </recommendedName>
</protein>
<proteinExistence type="predicted"/>
<organism evidence="2 3">
    <name type="scientific">Candidatus Nomurabacteria bacterium RIFCSPHIGHO2_02_FULL_38_15</name>
    <dbReference type="NCBI Taxonomy" id="1801752"/>
    <lineage>
        <taxon>Bacteria</taxon>
        <taxon>Candidatus Nomuraibacteriota</taxon>
    </lineage>
</organism>
<name>A0A1F6VQI5_9BACT</name>
<evidence type="ECO:0000256" key="1">
    <source>
        <dbReference type="SAM" id="Phobius"/>
    </source>
</evidence>
<evidence type="ECO:0000313" key="3">
    <source>
        <dbReference type="Proteomes" id="UP000179686"/>
    </source>
</evidence>
<gene>
    <name evidence="2" type="ORF">A3J61_01805</name>
</gene>
<dbReference type="AlphaFoldDB" id="A0A1F6VQI5"/>
<sequence length="234" mass="27277">MNRKDVIRYITVFLITLTLFLSATWLSSFLNGRKLEDVKNIQDKISIDILSSETQFQLLQEFSCKDVSATSLSGELNDLAKKISFSEENIKNQDQVIELKKYYSLLQIKDYLLMEKIRSKCRVSVVPIFYFYTTEENCSDCVRQSAVLTELRGQYPELRVYSFDYNLKLSALESLIKIFKVEDTKLPAVYMNERLYTGFQSTEKILKTFPELEKYRIAREKAEAQLEAQTKLGN</sequence>